<gene>
    <name evidence="3" type="ORF">A3I41_00715</name>
</gene>
<feature type="transmembrane region" description="Helical" evidence="2">
    <location>
        <begin position="20"/>
        <end position="38"/>
    </location>
</feature>
<dbReference type="AlphaFoldDB" id="A0A1F7VCG6"/>
<evidence type="ECO:0000256" key="2">
    <source>
        <dbReference type="SAM" id="Phobius"/>
    </source>
</evidence>
<feature type="coiled-coil region" evidence="1">
    <location>
        <begin position="164"/>
        <end position="198"/>
    </location>
</feature>
<keyword evidence="2" id="KW-0472">Membrane</keyword>
<dbReference type="EMBL" id="MGEQ01000001">
    <property type="protein sequence ID" value="OGL88232.1"/>
    <property type="molecule type" value="Genomic_DNA"/>
</dbReference>
<dbReference type="Proteomes" id="UP000176593">
    <property type="component" value="Unassembled WGS sequence"/>
</dbReference>
<organism evidence="3 4">
    <name type="scientific">Candidatus Uhrbacteria bacterium RIFCSPLOWO2_02_FULL_48_18</name>
    <dbReference type="NCBI Taxonomy" id="1802408"/>
    <lineage>
        <taxon>Bacteria</taxon>
        <taxon>Candidatus Uhriibacteriota</taxon>
    </lineage>
</organism>
<reference evidence="3 4" key="1">
    <citation type="journal article" date="2016" name="Nat. Commun.">
        <title>Thousands of microbial genomes shed light on interconnected biogeochemical processes in an aquifer system.</title>
        <authorList>
            <person name="Anantharaman K."/>
            <person name="Brown C.T."/>
            <person name="Hug L.A."/>
            <person name="Sharon I."/>
            <person name="Castelle C.J."/>
            <person name="Probst A.J."/>
            <person name="Thomas B.C."/>
            <person name="Singh A."/>
            <person name="Wilkins M.J."/>
            <person name="Karaoz U."/>
            <person name="Brodie E.L."/>
            <person name="Williams K.H."/>
            <person name="Hubbard S.S."/>
            <person name="Banfield J.F."/>
        </authorList>
    </citation>
    <scope>NUCLEOTIDE SEQUENCE [LARGE SCALE GENOMIC DNA]</scope>
</reference>
<keyword evidence="2" id="KW-1133">Transmembrane helix</keyword>
<evidence type="ECO:0000256" key="1">
    <source>
        <dbReference type="SAM" id="Coils"/>
    </source>
</evidence>
<evidence type="ECO:0000313" key="4">
    <source>
        <dbReference type="Proteomes" id="UP000176593"/>
    </source>
</evidence>
<evidence type="ECO:0000313" key="3">
    <source>
        <dbReference type="EMBL" id="OGL88232.1"/>
    </source>
</evidence>
<protein>
    <submittedName>
        <fullName evidence="3">Uncharacterized protein</fullName>
    </submittedName>
</protein>
<keyword evidence="2" id="KW-0812">Transmembrane</keyword>
<name>A0A1F7VCG6_9BACT</name>
<comment type="caution">
    <text evidence="3">The sequence shown here is derived from an EMBL/GenBank/DDBJ whole genome shotgun (WGS) entry which is preliminary data.</text>
</comment>
<sequence length="346" mass="39123">MTLRLFQSKYFDTETLKVVLLYLFLGGFILSVHYFIFVEKAEASIGSGACSWHNGVDCNAGSDGDGSVICHDGWRDSSVGFYSVCDKGCPYGFTDEYNKRILDCTNKSFQSNPELEKKLTALNDKATQVRREAFLAVTETLEEWQYLDPSVQRQLRNQRVLGLAAELENYNSSIKATKDEIKEQKQDAKSECDLLKSYSNLYCKVPKFVAPTCPNNSIALDNSCECVVGYDWNSEHSLCLKDVIKVSEGQVEKKTETAIPFVIQKNEVVVKQGMIEKEDVAVDKIKPKKVINLTPVKNSQELNKKEEDKDLSKSAEKVSKQPKRIVGFYSTISNFIKKIFSIKFKE</sequence>
<accession>A0A1F7VCG6</accession>
<keyword evidence="1" id="KW-0175">Coiled coil</keyword>
<proteinExistence type="predicted"/>